<protein>
    <submittedName>
        <fullName evidence="1">Uncharacterized protein</fullName>
    </submittedName>
</protein>
<reference evidence="1 2" key="1">
    <citation type="journal article" date="2021" name="Elife">
        <title>Chloroplast acquisition without the gene transfer in kleptoplastic sea slugs, Plakobranchus ocellatus.</title>
        <authorList>
            <person name="Maeda T."/>
            <person name="Takahashi S."/>
            <person name="Yoshida T."/>
            <person name="Shimamura S."/>
            <person name="Takaki Y."/>
            <person name="Nagai Y."/>
            <person name="Toyoda A."/>
            <person name="Suzuki Y."/>
            <person name="Arimoto A."/>
            <person name="Ishii H."/>
            <person name="Satoh N."/>
            <person name="Nishiyama T."/>
            <person name="Hasebe M."/>
            <person name="Maruyama T."/>
            <person name="Minagawa J."/>
            <person name="Obokata J."/>
            <person name="Shigenobu S."/>
        </authorList>
    </citation>
    <scope>NUCLEOTIDE SEQUENCE [LARGE SCALE GENOMIC DNA]</scope>
</reference>
<dbReference type="EMBL" id="BLXT01003762">
    <property type="protein sequence ID" value="GFO06095.1"/>
    <property type="molecule type" value="Genomic_DNA"/>
</dbReference>
<dbReference type="Proteomes" id="UP000735302">
    <property type="component" value="Unassembled WGS sequence"/>
</dbReference>
<gene>
    <name evidence="1" type="ORF">PoB_003260000</name>
</gene>
<sequence length="394" mass="43908">MSLTPEESKVQCESFSSVLESSNGLYPSPGWEYYRRMFAGPQCIQCTRDSPPFRKGTPTLVLLPNRQPTHPAGKETLRKKVLAGSKVVINLQDNRGKMITRIPDTYSVNTTDGEITFKMPFDVTLSESSDQLEVSYLSVKTTGEVEEVSFVLSNGTASPVVKDTHAQDLLVFLIQEVTCNHEFTWQENSDHPNSTSHCLAKFASQGAGLSVNVLEDEDSITRISKPDSVIVSNTGSRLMAVLRPQYYISYGTPDALSVSSINREIQLVNWDGHEESWTKEEMGTLHKKSVRLRKPPVWFADIYWEEIYSINAEGKVLTPDTPLSSVYTAVATGYHMKIGVLIHFESAASSWHILDAHTLRCVRSTQVCEAYTISQLSTENPGILEDSMSDISRL</sequence>
<accession>A0AAV4AFE4</accession>
<organism evidence="1 2">
    <name type="scientific">Plakobranchus ocellatus</name>
    <dbReference type="NCBI Taxonomy" id="259542"/>
    <lineage>
        <taxon>Eukaryota</taxon>
        <taxon>Metazoa</taxon>
        <taxon>Spiralia</taxon>
        <taxon>Lophotrochozoa</taxon>
        <taxon>Mollusca</taxon>
        <taxon>Gastropoda</taxon>
        <taxon>Heterobranchia</taxon>
        <taxon>Euthyneura</taxon>
        <taxon>Panpulmonata</taxon>
        <taxon>Sacoglossa</taxon>
        <taxon>Placobranchoidea</taxon>
        <taxon>Plakobranchidae</taxon>
        <taxon>Plakobranchus</taxon>
    </lineage>
</organism>
<dbReference type="AlphaFoldDB" id="A0AAV4AFE4"/>
<evidence type="ECO:0000313" key="2">
    <source>
        <dbReference type="Proteomes" id="UP000735302"/>
    </source>
</evidence>
<proteinExistence type="predicted"/>
<name>A0AAV4AFE4_9GAST</name>
<evidence type="ECO:0000313" key="1">
    <source>
        <dbReference type="EMBL" id="GFO06095.1"/>
    </source>
</evidence>
<comment type="caution">
    <text evidence="1">The sequence shown here is derived from an EMBL/GenBank/DDBJ whole genome shotgun (WGS) entry which is preliminary data.</text>
</comment>
<keyword evidence="2" id="KW-1185">Reference proteome</keyword>